<dbReference type="EMBL" id="BAABIM010000002">
    <property type="protein sequence ID" value="GAA4687372.1"/>
    <property type="molecule type" value="Genomic_DNA"/>
</dbReference>
<dbReference type="SUPFAM" id="SSF55961">
    <property type="entry name" value="Bet v1-like"/>
    <property type="match status" value="1"/>
</dbReference>
<dbReference type="RefSeq" id="WP_345266566.1">
    <property type="nucleotide sequence ID" value="NZ_BAABIM010000002.1"/>
</dbReference>
<dbReference type="Proteomes" id="UP001500621">
    <property type="component" value="Unassembled WGS sequence"/>
</dbReference>
<protein>
    <submittedName>
        <fullName evidence="1">SRPBCC family protein</fullName>
    </submittedName>
</protein>
<organism evidence="1 2">
    <name type="scientific">Nocardioides nanhaiensis</name>
    <dbReference type="NCBI Taxonomy" id="1476871"/>
    <lineage>
        <taxon>Bacteria</taxon>
        <taxon>Bacillati</taxon>
        <taxon>Actinomycetota</taxon>
        <taxon>Actinomycetes</taxon>
        <taxon>Propionibacteriales</taxon>
        <taxon>Nocardioidaceae</taxon>
        <taxon>Nocardioides</taxon>
    </lineage>
</organism>
<dbReference type="InterPro" id="IPR019587">
    <property type="entry name" value="Polyketide_cyclase/dehydratase"/>
</dbReference>
<evidence type="ECO:0000313" key="1">
    <source>
        <dbReference type="EMBL" id="GAA4687372.1"/>
    </source>
</evidence>
<keyword evidence="2" id="KW-1185">Reference proteome</keyword>
<sequence>MSLPFSRRVLAPAPVLWDLLTTVEAWPHWGPSVLGARLDDGSARIGPGSTGQVRVPPGVWIPFRVTSYEEGVSWSWSVAGVPATGHTVATTRKGCRVTFHVPWWAPAYGVVCLAALVRLERLAAED</sequence>
<gene>
    <name evidence="1" type="ORF">GCM10023226_26570</name>
</gene>
<dbReference type="Pfam" id="PF10604">
    <property type="entry name" value="Polyketide_cyc2"/>
    <property type="match status" value="1"/>
</dbReference>
<name>A0ABP8WF56_9ACTN</name>
<dbReference type="InterPro" id="IPR023393">
    <property type="entry name" value="START-like_dom_sf"/>
</dbReference>
<proteinExistence type="predicted"/>
<comment type="caution">
    <text evidence="1">The sequence shown here is derived from an EMBL/GenBank/DDBJ whole genome shotgun (WGS) entry which is preliminary data.</text>
</comment>
<accession>A0ABP8WF56</accession>
<reference evidence="2" key="1">
    <citation type="journal article" date="2019" name="Int. J. Syst. Evol. Microbiol.">
        <title>The Global Catalogue of Microorganisms (GCM) 10K type strain sequencing project: providing services to taxonomists for standard genome sequencing and annotation.</title>
        <authorList>
            <consortium name="The Broad Institute Genomics Platform"/>
            <consortium name="The Broad Institute Genome Sequencing Center for Infectious Disease"/>
            <person name="Wu L."/>
            <person name="Ma J."/>
        </authorList>
    </citation>
    <scope>NUCLEOTIDE SEQUENCE [LARGE SCALE GENOMIC DNA]</scope>
    <source>
        <strain evidence="2">JCM 18127</strain>
    </source>
</reference>
<evidence type="ECO:0000313" key="2">
    <source>
        <dbReference type="Proteomes" id="UP001500621"/>
    </source>
</evidence>
<dbReference type="Gene3D" id="3.30.530.20">
    <property type="match status" value="1"/>
</dbReference>